<dbReference type="PANTHER" id="PTHR43820:SF4">
    <property type="entry name" value="HIGH-AFFINITY BRANCHED-CHAIN AMINO ACID TRANSPORT ATP-BINDING PROTEIN LIVF"/>
    <property type="match status" value="1"/>
</dbReference>
<proteinExistence type="inferred from homology"/>
<evidence type="ECO:0000259" key="6">
    <source>
        <dbReference type="PROSITE" id="PS50893"/>
    </source>
</evidence>
<dbReference type="SUPFAM" id="SSF52540">
    <property type="entry name" value="P-loop containing nucleoside triphosphate hydrolases"/>
    <property type="match status" value="1"/>
</dbReference>
<dbReference type="GO" id="GO:0016887">
    <property type="term" value="F:ATP hydrolysis activity"/>
    <property type="evidence" value="ECO:0007669"/>
    <property type="project" value="InterPro"/>
</dbReference>
<dbReference type="GO" id="GO:0005524">
    <property type="term" value="F:ATP binding"/>
    <property type="evidence" value="ECO:0007669"/>
    <property type="project" value="UniProtKB-KW"/>
</dbReference>
<comment type="similarity">
    <text evidence="1">Belongs to the ABC transporter superfamily.</text>
</comment>
<dbReference type="GO" id="GO:0015807">
    <property type="term" value="P:L-amino acid transport"/>
    <property type="evidence" value="ECO:0007669"/>
    <property type="project" value="TreeGrafter"/>
</dbReference>
<dbReference type="KEGG" id="halx:M0R89_13585"/>
<dbReference type="SMART" id="SM00382">
    <property type="entry name" value="AAA"/>
    <property type="match status" value="1"/>
</dbReference>
<keyword evidence="5" id="KW-0029">Amino-acid transport</keyword>
<evidence type="ECO:0000256" key="3">
    <source>
        <dbReference type="ARBA" id="ARBA00022741"/>
    </source>
</evidence>
<dbReference type="InterPro" id="IPR017871">
    <property type="entry name" value="ABC_transporter-like_CS"/>
</dbReference>
<keyword evidence="8" id="KW-1185">Reference proteome</keyword>
<dbReference type="PROSITE" id="PS50893">
    <property type="entry name" value="ABC_TRANSPORTER_2"/>
    <property type="match status" value="1"/>
</dbReference>
<evidence type="ECO:0000256" key="5">
    <source>
        <dbReference type="ARBA" id="ARBA00022970"/>
    </source>
</evidence>
<dbReference type="PANTHER" id="PTHR43820">
    <property type="entry name" value="HIGH-AFFINITY BRANCHED-CHAIN AMINO ACID TRANSPORT ATP-BINDING PROTEIN LIVF"/>
    <property type="match status" value="1"/>
</dbReference>
<dbReference type="InterPro" id="IPR027417">
    <property type="entry name" value="P-loop_NTPase"/>
</dbReference>
<evidence type="ECO:0000313" key="7">
    <source>
        <dbReference type="EMBL" id="UPV73568.1"/>
    </source>
</evidence>
<keyword evidence="3" id="KW-0547">Nucleotide-binding</keyword>
<dbReference type="Pfam" id="PF00005">
    <property type="entry name" value="ABC_tran"/>
    <property type="match status" value="1"/>
</dbReference>
<dbReference type="InterPro" id="IPR052156">
    <property type="entry name" value="BCAA_Transport_ATP-bd_LivF"/>
</dbReference>
<sequence length="250" mass="27418">MSLLELRDVDAFYGESHILRDVTLSVEEGEVCSLLGRNGAGKTTTLRAVSGARPPAVRDGRVRFKGEDITAMDPEDISARGLSLVPEERRVFPNLTVAENLHLAEVSENRSNTVGRSLGSVQVEHVGMTTEEVYDEFERLRERKSQKAGTLSGGEQQMLAIARALKQNTDLLLLDEPYEGLAPQIIADVEDAIRRISESGTTILLVEQNAIAAMDIADRCYVIDQGSIVFEGTAGALREDDETRDRYLGV</sequence>
<evidence type="ECO:0000256" key="2">
    <source>
        <dbReference type="ARBA" id="ARBA00022448"/>
    </source>
</evidence>
<dbReference type="GeneID" id="72186250"/>
<evidence type="ECO:0000256" key="4">
    <source>
        <dbReference type="ARBA" id="ARBA00022840"/>
    </source>
</evidence>
<dbReference type="EMBL" id="CP096659">
    <property type="protein sequence ID" value="UPV73568.1"/>
    <property type="molecule type" value="Genomic_DNA"/>
</dbReference>
<name>A0A8U0HRR7_9EURY</name>
<protein>
    <submittedName>
        <fullName evidence="7">ABC transporter ATP-binding protein</fullName>
    </submittedName>
</protein>
<dbReference type="GO" id="GO:0015658">
    <property type="term" value="F:branched-chain amino acid transmembrane transporter activity"/>
    <property type="evidence" value="ECO:0007669"/>
    <property type="project" value="TreeGrafter"/>
</dbReference>
<keyword evidence="4 7" id="KW-0067">ATP-binding</keyword>
<evidence type="ECO:0000256" key="1">
    <source>
        <dbReference type="ARBA" id="ARBA00005417"/>
    </source>
</evidence>
<dbReference type="InterPro" id="IPR003593">
    <property type="entry name" value="AAA+_ATPase"/>
</dbReference>
<dbReference type="Proteomes" id="UP000830729">
    <property type="component" value="Chromosome"/>
</dbReference>
<dbReference type="PROSITE" id="PS00211">
    <property type="entry name" value="ABC_TRANSPORTER_1"/>
    <property type="match status" value="1"/>
</dbReference>
<dbReference type="AlphaFoldDB" id="A0A8U0HRR7"/>
<dbReference type="InterPro" id="IPR003439">
    <property type="entry name" value="ABC_transporter-like_ATP-bd"/>
</dbReference>
<reference evidence="7 8" key="1">
    <citation type="submission" date="2022-04" db="EMBL/GenBank/DDBJ databases">
        <title>Diverse halophilic archaea isolated from saline environments.</title>
        <authorList>
            <person name="Cui H.-L."/>
        </authorList>
    </citation>
    <scope>NUCLEOTIDE SEQUENCE [LARGE SCALE GENOMIC DNA]</scope>
    <source>
        <strain evidence="7 8">XZYJT49</strain>
    </source>
</reference>
<dbReference type="RefSeq" id="WP_248649621.1">
    <property type="nucleotide sequence ID" value="NZ_CP096659.1"/>
</dbReference>
<dbReference type="Gene3D" id="3.40.50.300">
    <property type="entry name" value="P-loop containing nucleotide triphosphate hydrolases"/>
    <property type="match status" value="1"/>
</dbReference>
<keyword evidence="2" id="KW-0813">Transport</keyword>
<evidence type="ECO:0000313" key="8">
    <source>
        <dbReference type="Proteomes" id="UP000830729"/>
    </source>
</evidence>
<accession>A0A8U0HRR7</accession>
<dbReference type="CDD" id="cd03224">
    <property type="entry name" value="ABC_TM1139_LivF_branched"/>
    <property type="match status" value="1"/>
</dbReference>
<gene>
    <name evidence="7" type="ORF">M0R89_13585</name>
</gene>
<organism evidence="7 8">
    <name type="scientific">Halorussus limi</name>
    <dbReference type="NCBI Taxonomy" id="2938695"/>
    <lineage>
        <taxon>Archaea</taxon>
        <taxon>Methanobacteriati</taxon>
        <taxon>Methanobacteriota</taxon>
        <taxon>Stenosarchaea group</taxon>
        <taxon>Halobacteria</taxon>
        <taxon>Halobacteriales</taxon>
        <taxon>Haladaptataceae</taxon>
        <taxon>Halorussus</taxon>
    </lineage>
</organism>
<feature type="domain" description="ABC transporter" evidence="6">
    <location>
        <begin position="4"/>
        <end position="250"/>
    </location>
</feature>